<dbReference type="Gene3D" id="3.40.30.10">
    <property type="entry name" value="Glutaredoxin"/>
    <property type="match status" value="1"/>
</dbReference>
<dbReference type="GO" id="GO:0006457">
    <property type="term" value="P:protein folding"/>
    <property type="evidence" value="ECO:0007669"/>
    <property type="project" value="EnsemblFungi"/>
</dbReference>
<dbReference type="GO" id="GO:1903333">
    <property type="term" value="P:negative regulation of protein folding"/>
    <property type="evidence" value="ECO:0007669"/>
    <property type="project" value="EnsemblFungi"/>
</dbReference>
<keyword evidence="5" id="KW-1185">Reference proteome</keyword>
<proteinExistence type="inferred from homology"/>
<gene>
    <name evidence="4" type="ORF">CONCODRAFT_49072</name>
</gene>
<dbReference type="GO" id="GO:0005737">
    <property type="term" value="C:cytoplasm"/>
    <property type="evidence" value="ECO:0007669"/>
    <property type="project" value="EnsemblFungi"/>
</dbReference>
<dbReference type="AlphaFoldDB" id="A0A137P818"/>
<dbReference type="SUPFAM" id="SSF52833">
    <property type="entry name" value="Thioredoxin-like"/>
    <property type="match status" value="1"/>
</dbReference>
<dbReference type="InterPro" id="IPR024253">
    <property type="entry name" value="Phosducin_thioredoxin-like_dom"/>
</dbReference>
<dbReference type="OMA" id="DSCIQHY"/>
<accession>A0A137P818</accession>
<dbReference type="InterPro" id="IPR036249">
    <property type="entry name" value="Thioredoxin-like_sf"/>
</dbReference>
<dbReference type="GO" id="GO:0030036">
    <property type="term" value="P:actin cytoskeleton organization"/>
    <property type="evidence" value="ECO:0007669"/>
    <property type="project" value="EnsemblFungi"/>
</dbReference>
<dbReference type="GO" id="GO:0051726">
    <property type="term" value="P:regulation of cell cycle"/>
    <property type="evidence" value="ECO:0007669"/>
    <property type="project" value="EnsemblFungi"/>
</dbReference>
<feature type="domain" description="Phosducin" evidence="3">
    <location>
        <begin position="54"/>
        <end position="176"/>
    </location>
</feature>
<name>A0A137P818_CONC2</name>
<evidence type="ECO:0000313" key="4">
    <source>
        <dbReference type="EMBL" id="KXN71119.1"/>
    </source>
</evidence>
<dbReference type="InterPro" id="IPR051498">
    <property type="entry name" value="Phosducin-like_chap/apop_reg"/>
</dbReference>
<dbReference type="Pfam" id="PF02114">
    <property type="entry name" value="Phosducin"/>
    <property type="match status" value="1"/>
</dbReference>
<dbReference type="EMBL" id="KQ964483">
    <property type="protein sequence ID" value="KXN71119.1"/>
    <property type="molecule type" value="Genomic_DNA"/>
</dbReference>
<dbReference type="PANTHER" id="PTHR45809:SF3">
    <property type="entry name" value="VIRAL IAP-ASSOCIATED FACTOR HOMOLOG"/>
    <property type="match status" value="1"/>
</dbReference>
<feature type="region of interest" description="Disordered" evidence="2">
    <location>
        <begin position="1"/>
        <end position="27"/>
    </location>
</feature>
<evidence type="ECO:0000256" key="1">
    <source>
        <dbReference type="ARBA" id="ARBA00009686"/>
    </source>
</evidence>
<evidence type="ECO:0000313" key="5">
    <source>
        <dbReference type="Proteomes" id="UP000070444"/>
    </source>
</evidence>
<dbReference type="GO" id="GO:0031683">
    <property type="term" value="F:G-protein beta/gamma-subunit complex binding"/>
    <property type="evidence" value="ECO:0007669"/>
    <property type="project" value="EnsemblFungi"/>
</dbReference>
<dbReference type="OrthoDB" id="45518at2759"/>
<organism evidence="4 5">
    <name type="scientific">Conidiobolus coronatus (strain ATCC 28846 / CBS 209.66 / NRRL 28638)</name>
    <name type="common">Delacroixia coronata</name>
    <dbReference type="NCBI Taxonomy" id="796925"/>
    <lineage>
        <taxon>Eukaryota</taxon>
        <taxon>Fungi</taxon>
        <taxon>Fungi incertae sedis</taxon>
        <taxon>Zoopagomycota</taxon>
        <taxon>Entomophthoromycotina</taxon>
        <taxon>Entomophthoromycetes</taxon>
        <taxon>Entomophthorales</taxon>
        <taxon>Ancylistaceae</taxon>
        <taxon>Conidiobolus</taxon>
    </lineage>
</organism>
<dbReference type="Proteomes" id="UP000070444">
    <property type="component" value="Unassembled WGS sequence"/>
</dbReference>
<reference evidence="4 5" key="1">
    <citation type="journal article" date="2015" name="Genome Biol. Evol.">
        <title>Phylogenomic analyses indicate that early fungi evolved digesting cell walls of algal ancestors of land plants.</title>
        <authorList>
            <person name="Chang Y."/>
            <person name="Wang S."/>
            <person name="Sekimoto S."/>
            <person name="Aerts A.L."/>
            <person name="Choi C."/>
            <person name="Clum A."/>
            <person name="LaButti K.M."/>
            <person name="Lindquist E.A."/>
            <person name="Yee Ngan C."/>
            <person name="Ohm R.A."/>
            <person name="Salamov A.A."/>
            <person name="Grigoriev I.V."/>
            <person name="Spatafora J.W."/>
            <person name="Berbee M.L."/>
        </authorList>
    </citation>
    <scope>NUCLEOTIDE SEQUENCE [LARGE SCALE GENOMIC DNA]</scope>
    <source>
        <strain evidence="4 5">NRRL 28638</strain>
    </source>
</reference>
<sequence>MNPNPNEDTEWNDILRDKGILPPKGPSDLEILEQAIEEAVEAKAAQESSRFEGLDLDELDELEDLEDDRILLAYRQQRIAEMQAEALRSKFGEVYHISKPDFVKEVTEASKENAVIVHLYKDSYEACTLLNEYLNNLAKKYKFIKICKIISDMCIENYPDKNVPTLIIYNNGEPVQQLAGLRLANGDLKLKEKDIEKILSGLKIIDLPELD</sequence>
<dbReference type="GO" id="GO:0003779">
    <property type="term" value="F:actin binding"/>
    <property type="evidence" value="ECO:0007669"/>
    <property type="project" value="EnsemblFungi"/>
</dbReference>
<dbReference type="STRING" id="796925.A0A137P818"/>
<dbReference type="GO" id="GO:0071444">
    <property type="term" value="P:cellular response to pheromone"/>
    <property type="evidence" value="ECO:0007669"/>
    <property type="project" value="EnsemblFungi"/>
</dbReference>
<dbReference type="GO" id="GO:0045944">
    <property type="term" value="P:positive regulation of transcription by RNA polymerase II"/>
    <property type="evidence" value="ECO:0007669"/>
    <property type="project" value="EnsemblFungi"/>
</dbReference>
<dbReference type="CDD" id="cd02988">
    <property type="entry name" value="Phd_like_VIAF"/>
    <property type="match status" value="1"/>
</dbReference>
<comment type="similarity">
    <text evidence="1">Belongs to the phosducin family.</text>
</comment>
<evidence type="ECO:0000256" key="2">
    <source>
        <dbReference type="SAM" id="MobiDB-lite"/>
    </source>
</evidence>
<evidence type="ECO:0000259" key="3">
    <source>
        <dbReference type="Pfam" id="PF02114"/>
    </source>
</evidence>
<protein>
    <submittedName>
        <fullName evidence="4">Thioredoxin-like protein</fullName>
    </submittedName>
</protein>
<dbReference type="PANTHER" id="PTHR45809">
    <property type="entry name" value="VIRAL IAP-ASSOCIATED FACTOR HOMOLOG"/>
    <property type="match status" value="1"/>
</dbReference>